<dbReference type="PROSITE" id="PS50832">
    <property type="entry name" value="S1_IF1_TYPE"/>
    <property type="match status" value="1"/>
</dbReference>
<feature type="domain" description="S1-like" evidence="2">
    <location>
        <begin position="27"/>
        <end position="111"/>
    </location>
</feature>
<dbReference type="Gene3D" id="2.40.50.140">
    <property type="entry name" value="Nucleic acid-binding proteins"/>
    <property type="match status" value="1"/>
</dbReference>
<accession>A0A6C0BBE7</accession>
<proteinExistence type="predicted"/>
<feature type="region of interest" description="Disordered" evidence="1">
    <location>
        <begin position="1"/>
        <end position="27"/>
    </location>
</feature>
<dbReference type="SUPFAM" id="SSF50249">
    <property type="entry name" value="Nucleic acid-binding proteins"/>
    <property type="match status" value="1"/>
</dbReference>
<sequence>MVRNTHGGSGHKSQARKNTTNPKQYSSKLRLRNIEDDEVYAQVLKILGGGMCSVLCDDNVERLCVIRGKFRGRGKRDNTLYGNCWVLVALRTWAASSNKGKEQCDLLEIYSESDKNKLQVSETSINWTTFIMNDRKNTTAHTETKNTFEFSDEQMDEYKELVVGGTQRITMTTQEEGEDDVNVDDI</sequence>
<evidence type="ECO:0000313" key="3">
    <source>
        <dbReference type="EMBL" id="QHS89041.1"/>
    </source>
</evidence>
<feature type="compositionally biased region" description="Polar residues" evidence="1">
    <location>
        <begin position="16"/>
        <end position="27"/>
    </location>
</feature>
<reference evidence="3" key="1">
    <citation type="journal article" date="2020" name="Nature">
        <title>Giant virus diversity and host interactions through global metagenomics.</title>
        <authorList>
            <person name="Schulz F."/>
            <person name="Roux S."/>
            <person name="Paez-Espino D."/>
            <person name="Jungbluth S."/>
            <person name="Walsh D.A."/>
            <person name="Denef V.J."/>
            <person name="McMahon K.D."/>
            <person name="Konstantinidis K.T."/>
            <person name="Eloe-Fadrosh E.A."/>
            <person name="Kyrpides N.C."/>
            <person name="Woyke T."/>
        </authorList>
    </citation>
    <scope>NUCLEOTIDE SEQUENCE</scope>
    <source>
        <strain evidence="3">GVMAG-M-3300010158-59</strain>
    </source>
</reference>
<protein>
    <recommendedName>
        <fullName evidence="2">S1-like domain-containing protein</fullName>
    </recommendedName>
</protein>
<dbReference type="AlphaFoldDB" id="A0A6C0BBE7"/>
<dbReference type="InterPro" id="IPR001253">
    <property type="entry name" value="TIF_eIF-1A"/>
</dbReference>
<organism evidence="3">
    <name type="scientific">viral metagenome</name>
    <dbReference type="NCBI Taxonomy" id="1070528"/>
    <lineage>
        <taxon>unclassified sequences</taxon>
        <taxon>metagenomes</taxon>
        <taxon>organismal metagenomes</taxon>
    </lineage>
</organism>
<dbReference type="GO" id="GO:0003743">
    <property type="term" value="F:translation initiation factor activity"/>
    <property type="evidence" value="ECO:0007669"/>
    <property type="project" value="InterPro"/>
</dbReference>
<dbReference type="InterPro" id="IPR012340">
    <property type="entry name" value="NA-bd_OB-fold"/>
</dbReference>
<dbReference type="Pfam" id="PF01176">
    <property type="entry name" value="eIF-1a"/>
    <property type="match status" value="1"/>
</dbReference>
<dbReference type="PANTHER" id="PTHR21668">
    <property type="entry name" value="EIF-1A"/>
    <property type="match status" value="1"/>
</dbReference>
<dbReference type="GO" id="GO:0003723">
    <property type="term" value="F:RNA binding"/>
    <property type="evidence" value="ECO:0007669"/>
    <property type="project" value="InterPro"/>
</dbReference>
<dbReference type="SMART" id="SM00652">
    <property type="entry name" value="eIF1a"/>
    <property type="match status" value="1"/>
</dbReference>
<evidence type="ECO:0000259" key="2">
    <source>
        <dbReference type="PROSITE" id="PS50832"/>
    </source>
</evidence>
<evidence type="ECO:0000256" key="1">
    <source>
        <dbReference type="SAM" id="MobiDB-lite"/>
    </source>
</evidence>
<name>A0A6C0BBE7_9ZZZZ</name>
<dbReference type="InterPro" id="IPR006196">
    <property type="entry name" value="RNA-binding_domain_S1_IF1"/>
</dbReference>
<dbReference type="EMBL" id="MN739104">
    <property type="protein sequence ID" value="QHS89041.1"/>
    <property type="molecule type" value="Genomic_DNA"/>
</dbReference>